<keyword evidence="2" id="KW-0813">Transport</keyword>
<dbReference type="CDD" id="cd03257">
    <property type="entry name" value="ABC_NikE_OppD_transporters"/>
    <property type="match status" value="1"/>
</dbReference>
<dbReference type="InterPro" id="IPR027417">
    <property type="entry name" value="P-loop_NTPase"/>
</dbReference>
<dbReference type="GO" id="GO:0005524">
    <property type="term" value="F:ATP binding"/>
    <property type="evidence" value="ECO:0007669"/>
    <property type="project" value="UniProtKB-KW"/>
</dbReference>
<dbReference type="RefSeq" id="WP_379582134.1">
    <property type="nucleotide sequence ID" value="NZ_JBHUFV010000094.1"/>
</dbReference>
<dbReference type="PROSITE" id="PS50893">
    <property type="entry name" value="ABC_TRANSPORTER_2"/>
    <property type="match status" value="2"/>
</dbReference>
<dbReference type="PANTHER" id="PTHR43776">
    <property type="entry name" value="TRANSPORT ATP-BINDING PROTEIN"/>
    <property type="match status" value="1"/>
</dbReference>
<keyword evidence="7" id="KW-1185">Reference proteome</keyword>
<dbReference type="SUPFAM" id="SSF52540">
    <property type="entry name" value="P-loop containing nucleoside triphosphate hydrolases"/>
    <property type="match status" value="2"/>
</dbReference>
<name>A0ABW4TF72_9ACTN</name>
<protein>
    <submittedName>
        <fullName evidence="6">ABC transporter ATP-binding protein</fullName>
    </submittedName>
</protein>
<dbReference type="InterPro" id="IPR050319">
    <property type="entry name" value="ABC_transp_ATP-bind"/>
</dbReference>
<evidence type="ECO:0000256" key="3">
    <source>
        <dbReference type="ARBA" id="ARBA00022741"/>
    </source>
</evidence>
<feature type="domain" description="ABC transporter" evidence="5">
    <location>
        <begin position="241"/>
        <end position="465"/>
    </location>
</feature>
<accession>A0ABW4TF72</accession>
<organism evidence="6 7">
    <name type="scientific">Nonomuraea mangrovi</name>
    <dbReference type="NCBI Taxonomy" id="2316207"/>
    <lineage>
        <taxon>Bacteria</taxon>
        <taxon>Bacillati</taxon>
        <taxon>Actinomycetota</taxon>
        <taxon>Actinomycetes</taxon>
        <taxon>Streptosporangiales</taxon>
        <taxon>Streptosporangiaceae</taxon>
        <taxon>Nonomuraea</taxon>
    </lineage>
</organism>
<dbReference type="Pfam" id="PF00005">
    <property type="entry name" value="ABC_tran"/>
    <property type="match status" value="2"/>
</dbReference>
<evidence type="ECO:0000256" key="1">
    <source>
        <dbReference type="ARBA" id="ARBA00005417"/>
    </source>
</evidence>
<comment type="caution">
    <text evidence="6">The sequence shown here is derived from an EMBL/GenBank/DDBJ whole genome shotgun (WGS) entry which is preliminary data.</text>
</comment>
<proteinExistence type="inferred from homology"/>
<evidence type="ECO:0000256" key="4">
    <source>
        <dbReference type="ARBA" id="ARBA00022840"/>
    </source>
</evidence>
<dbReference type="PROSITE" id="PS00211">
    <property type="entry name" value="ABC_TRANSPORTER_1"/>
    <property type="match status" value="2"/>
</dbReference>
<evidence type="ECO:0000313" key="7">
    <source>
        <dbReference type="Proteomes" id="UP001597368"/>
    </source>
</evidence>
<reference evidence="7" key="1">
    <citation type="journal article" date="2019" name="Int. J. Syst. Evol. Microbiol.">
        <title>The Global Catalogue of Microorganisms (GCM) 10K type strain sequencing project: providing services to taxonomists for standard genome sequencing and annotation.</title>
        <authorList>
            <consortium name="The Broad Institute Genomics Platform"/>
            <consortium name="The Broad Institute Genome Sequencing Center for Infectious Disease"/>
            <person name="Wu L."/>
            <person name="Ma J."/>
        </authorList>
    </citation>
    <scope>NUCLEOTIDE SEQUENCE [LARGE SCALE GENOMIC DNA]</scope>
    <source>
        <strain evidence="7">ICMP 6774ER</strain>
    </source>
</reference>
<dbReference type="SMART" id="SM00382">
    <property type="entry name" value="AAA"/>
    <property type="match status" value="2"/>
</dbReference>
<dbReference type="Proteomes" id="UP001597368">
    <property type="component" value="Unassembled WGS sequence"/>
</dbReference>
<gene>
    <name evidence="6" type="ORF">ACFSKW_50190</name>
</gene>
<comment type="similarity">
    <text evidence="1">Belongs to the ABC transporter superfamily.</text>
</comment>
<sequence length="466" mass="50144">MTPHAEVADLTIAATNGRELLSGVCLTARPGQVLALVGASGSGKTTLLRALIGDLPPGTDRRAGTVQVLGVDVLGCEAADLRELRRTRVAYVGQDPGSALNPRMRVAALIAETGSRGEVVRLLDEVRLPAVAGLLRRRAGELSGGQQRRVALARALARRPDLLLLDEPTAGLDPALRDEIGELLRRLATERGLAVVLSCHDRELVEQLADEVVELSSRAARPPAERTPLNRHAIPSQETGLRARRLDAHVGVRRLPVLRDVDLHAPYGTAVGVVGPSGSGKTTLLRALVGLHPFSGGTVTLDDVALHADVRRRARDQRRRVQFVPQNPMGALNPSTTVSAALARPLRLHRRCPRTAVPGRVTDLLEQVGLGTEHADRYPHELSGGQRQRVSIARALAAEPDVLVCDEITSALDGDIARAVMELLTRLRQTRGMAVVFASHDLRLVQEYADGVVSIGTREEHLERIP</sequence>
<dbReference type="Gene3D" id="3.40.50.300">
    <property type="entry name" value="P-loop containing nucleotide triphosphate hydrolases"/>
    <property type="match status" value="2"/>
</dbReference>
<evidence type="ECO:0000313" key="6">
    <source>
        <dbReference type="EMBL" id="MFD1939657.1"/>
    </source>
</evidence>
<keyword evidence="4 6" id="KW-0067">ATP-binding</keyword>
<dbReference type="EMBL" id="JBHUFV010000094">
    <property type="protein sequence ID" value="MFD1939657.1"/>
    <property type="molecule type" value="Genomic_DNA"/>
</dbReference>
<keyword evidence="3" id="KW-0547">Nucleotide-binding</keyword>
<dbReference type="InterPro" id="IPR003439">
    <property type="entry name" value="ABC_transporter-like_ATP-bd"/>
</dbReference>
<dbReference type="PANTHER" id="PTHR43776:SF7">
    <property type="entry name" value="D,D-DIPEPTIDE TRANSPORT ATP-BINDING PROTEIN DDPF-RELATED"/>
    <property type="match status" value="1"/>
</dbReference>
<evidence type="ECO:0000256" key="2">
    <source>
        <dbReference type="ARBA" id="ARBA00022448"/>
    </source>
</evidence>
<dbReference type="InterPro" id="IPR017871">
    <property type="entry name" value="ABC_transporter-like_CS"/>
</dbReference>
<evidence type="ECO:0000259" key="5">
    <source>
        <dbReference type="PROSITE" id="PS50893"/>
    </source>
</evidence>
<dbReference type="InterPro" id="IPR003593">
    <property type="entry name" value="AAA+_ATPase"/>
</dbReference>
<feature type="domain" description="ABC transporter" evidence="5">
    <location>
        <begin position="5"/>
        <end position="242"/>
    </location>
</feature>